<gene>
    <name evidence="3" type="primary">ibp1</name>
    <name evidence="3" type="ORF">SLS63_010715</name>
</gene>
<dbReference type="Pfam" id="PF00581">
    <property type="entry name" value="Rhodanese"/>
    <property type="match status" value="1"/>
</dbReference>
<evidence type="ECO:0000313" key="4">
    <source>
        <dbReference type="Proteomes" id="UP001430848"/>
    </source>
</evidence>
<evidence type="ECO:0000256" key="1">
    <source>
        <dbReference type="SAM" id="MobiDB-lite"/>
    </source>
</evidence>
<sequence length="184" mass="20140">MSRFTIANLPRMEVTALSQELLALKSPDNSIAVIDVRDGDHIGGHIKGSRWVPSHQFEEWLPTLLRQLEGTKTVVFHCALSKQRGPSAALRYIREREAKFGEDSVAAPEGTGVQGQHASAAAAATAAPPQAGEQEQQQQDGAGKAVPVAQKVCVLRGGFQRWQESHGPDERLTEAYVKDLWEDY</sequence>
<reference evidence="3 4" key="1">
    <citation type="submission" date="2024-02" db="EMBL/GenBank/DDBJ databases">
        <title>De novo assembly and annotation of 12 fungi associated with fruit tree decline syndrome in Ontario, Canada.</title>
        <authorList>
            <person name="Sulman M."/>
            <person name="Ellouze W."/>
            <person name="Ilyukhin E."/>
        </authorList>
    </citation>
    <scope>NUCLEOTIDE SEQUENCE [LARGE SCALE GENOMIC DNA]</scope>
    <source>
        <strain evidence="3 4">M169</strain>
    </source>
</reference>
<evidence type="ECO:0000313" key="3">
    <source>
        <dbReference type="EMBL" id="KAK7717760.1"/>
    </source>
</evidence>
<dbReference type="PROSITE" id="PS50206">
    <property type="entry name" value="RHODANESE_3"/>
    <property type="match status" value="1"/>
</dbReference>
<feature type="region of interest" description="Disordered" evidence="1">
    <location>
        <begin position="103"/>
        <end position="144"/>
    </location>
</feature>
<dbReference type="Gene3D" id="3.40.250.10">
    <property type="entry name" value="Rhodanese-like domain"/>
    <property type="match status" value="1"/>
</dbReference>
<accession>A0ABR1NW93</accession>
<dbReference type="Proteomes" id="UP001430848">
    <property type="component" value="Unassembled WGS sequence"/>
</dbReference>
<dbReference type="PANTHER" id="PTHR10828:SF38">
    <property type="entry name" value="ARSENICAL-RESISTANCE PROTEIN 2-RELATED"/>
    <property type="match status" value="1"/>
</dbReference>
<feature type="domain" description="Rhodanese" evidence="2">
    <location>
        <begin position="27"/>
        <end position="171"/>
    </location>
</feature>
<feature type="compositionally biased region" description="Low complexity" evidence="1">
    <location>
        <begin position="114"/>
        <end position="144"/>
    </location>
</feature>
<proteinExistence type="predicted"/>
<dbReference type="SUPFAM" id="SSF52821">
    <property type="entry name" value="Rhodanese/Cell cycle control phosphatase"/>
    <property type="match status" value="1"/>
</dbReference>
<evidence type="ECO:0000259" key="2">
    <source>
        <dbReference type="PROSITE" id="PS50206"/>
    </source>
</evidence>
<dbReference type="SMART" id="SM00450">
    <property type="entry name" value="RHOD"/>
    <property type="match status" value="1"/>
</dbReference>
<dbReference type="PANTHER" id="PTHR10828">
    <property type="entry name" value="M-PHASE INDUCER PHOSPHATASE DUAL SPECIFICITY PHOSPHATASE CDC25"/>
    <property type="match status" value="1"/>
</dbReference>
<comment type="caution">
    <text evidence="3">The sequence shown here is derived from an EMBL/GenBank/DDBJ whole genome shotgun (WGS) entry which is preliminary data.</text>
</comment>
<dbReference type="EMBL" id="JAKNSF020000092">
    <property type="protein sequence ID" value="KAK7717760.1"/>
    <property type="molecule type" value="Genomic_DNA"/>
</dbReference>
<name>A0ABR1NW93_DIAER</name>
<organism evidence="3 4">
    <name type="scientific">Diaporthe eres</name>
    <name type="common">Phomopsis oblonga</name>
    <dbReference type="NCBI Taxonomy" id="83184"/>
    <lineage>
        <taxon>Eukaryota</taxon>
        <taxon>Fungi</taxon>
        <taxon>Dikarya</taxon>
        <taxon>Ascomycota</taxon>
        <taxon>Pezizomycotina</taxon>
        <taxon>Sordariomycetes</taxon>
        <taxon>Sordariomycetidae</taxon>
        <taxon>Diaporthales</taxon>
        <taxon>Diaporthaceae</taxon>
        <taxon>Diaporthe</taxon>
        <taxon>Diaporthe eres species complex</taxon>
    </lineage>
</organism>
<dbReference type="InterPro" id="IPR036873">
    <property type="entry name" value="Rhodanese-like_dom_sf"/>
</dbReference>
<protein>
    <submittedName>
        <fullName evidence="3">Cdc25 phosphatase Ibp1</fullName>
    </submittedName>
</protein>
<dbReference type="InterPro" id="IPR001763">
    <property type="entry name" value="Rhodanese-like_dom"/>
</dbReference>
<keyword evidence="4" id="KW-1185">Reference proteome</keyword>